<dbReference type="GO" id="GO:0005654">
    <property type="term" value="C:nucleoplasm"/>
    <property type="evidence" value="ECO:0007669"/>
    <property type="project" value="TreeGrafter"/>
</dbReference>
<keyword evidence="1" id="KW-0040">ANK repeat</keyword>
<accession>A0A0J7K2F8</accession>
<reference evidence="2 3" key="1">
    <citation type="submission" date="2015-04" db="EMBL/GenBank/DDBJ databases">
        <title>Lasius niger genome sequencing.</title>
        <authorList>
            <person name="Konorov E.A."/>
            <person name="Nikitin M.A."/>
            <person name="Kirill M.V."/>
            <person name="Chang P."/>
        </authorList>
    </citation>
    <scope>NUCLEOTIDE SEQUENCE [LARGE SCALE GENOMIC DNA]</scope>
    <source>
        <tissue evidence="2">Whole</tissue>
    </source>
</reference>
<dbReference type="AlphaFoldDB" id="A0A0J7K2F8"/>
<comment type="caution">
    <text evidence="2">The sequence shown here is derived from an EMBL/GenBank/DDBJ whole genome shotgun (WGS) entry which is preliminary data.</text>
</comment>
<gene>
    <name evidence="2" type="ORF">RF55_17466</name>
</gene>
<dbReference type="GO" id="GO:0000724">
    <property type="term" value="P:double-strand break repair via homologous recombination"/>
    <property type="evidence" value="ECO:0007669"/>
    <property type="project" value="TreeGrafter"/>
</dbReference>
<dbReference type="GO" id="GO:0000712">
    <property type="term" value="P:resolution of meiotic recombination intermediates"/>
    <property type="evidence" value="ECO:0007669"/>
    <property type="project" value="TreeGrafter"/>
</dbReference>
<proteinExistence type="predicted"/>
<dbReference type="Pfam" id="PF12796">
    <property type="entry name" value="Ank_2"/>
    <property type="match status" value="1"/>
</dbReference>
<keyword evidence="3" id="KW-1185">Reference proteome</keyword>
<dbReference type="PROSITE" id="PS50297">
    <property type="entry name" value="ANK_REP_REGION"/>
    <property type="match status" value="1"/>
</dbReference>
<feature type="repeat" description="ANK" evidence="1">
    <location>
        <begin position="62"/>
        <end position="83"/>
    </location>
</feature>
<dbReference type="InterPro" id="IPR002110">
    <property type="entry name" value="Ankyrin_rpt"/>
</dbReference>
<dbReference type="PaxDb" id="67767-A0A0J7K2F8"/>
<dbReference type="SUPFAM" id="SSF48403">
    <property type="entry name" value="Ankyrin repeat"/>
    <property type="match status" value="1"/>
</dbReference>
<dbReference type="InterPro" id="IPR034998">
    <property type="entry name" value="ANKLE1"/>
</dbReference>
<sequence length="83" mass="9402">MLDSKRKRQVATLLLNKDADSNVLIPMHGVTPFHLVIGNDSKEFAEVTKVFLRRNANVRLNDRMTPVHVAAAWGRLNILQLLL</sequence>
<dbReference type="PANTHER" id="PTHR46427:SF1">
    <property type="entry name" value="ANKYRIN REPEAT AND LEM DOMAIN-CONTAINING PROTEIN 1"/>
    <property type="match status" value="1"/>
</dbReference>
<dbReference type="InterPro" id="IPR036770">
    <property type="entry name" value="Ankyrin_rpt-contain_sf"/>
</dbReference>
<dbReference type="OrthoDB" id="1601181at2759"/>
<name>A0A0J7K2F8_LASNI</name>
<evidence type="ECO:0000313" key="2">
    <source>
        <dbReference type="EMBL" id="KMQ84608.1"/>
    </source>
</evidence>
<dbReference type="PANTHER" id="PTHR46427">
    <property type="entry name" value="ANKYRIN REPEAT AND LEM DOMAIN-CONTAINING PROTEIN 1"/>
    <property type="match status" value="1"/>
</dbReference>
<dbReference type="GO" id="GO:0005737">
    <property type="term" value="C:cytoplasm"/>
    <property type="evidence" value="ECO:0007669"/>
    <property type="project" value="TreeGrafter"/>
</dbReference>
<dbReference type="GO" id="GO:0004520">
    <property type="term" value="F:DNA endonuclease activity"/>
    <property type="evidence" value="ECO:0007669"/>
    <property type="project" value="TreeGrafter"/>
</dbReference>
<evidence type="ECO:0000256" key="1">
    <source>
        <dbReference type="PROSITE-ProRule" id="PRU00023"/>
    </source>
</evidence>
<feature type="repeat" description="ANK" evidence="1">
    <location>
        <begin position="28"/>
        <end position="63"/>
    </location>
</feature>
<dbReference type="STRING" id="67767.A0A0J7K2F8"/>
<protein>
    <submittedName>
        <fullName evidence="2">Ankyrin repeat and lem domain-containing protein 1</fullName>
    </submittedName>
</protein>
<dbReference type="Proteomes" id="UP000036403">
    <property type="component" value="Unassembled WGS sequence"/>
</dbReference>
<organism evidence="2 3">
    <name type="scientific">Lasius niger</name>
    <name type="common">Black garden ant</name>
    <dbReference type="NCBI Taxonomy" id="67767"/>
    <lineage>
        <taxon>Eukaryota</taxon>
        <taxon>Metazoa</taxon>
        <taxon>Ecdysozoa</taxon>
        <taxon>Arthropoda</taxon>
        <taxon>Hexapoda</taxon>
        <taxon>Insecta</taxon>
        <taxon>Pterygota</taxon>
        <taxon>Neoptera</taxon>
        <taxon>Endopterygota</taxon>
        <taxon>Hymenoptera</taxon>
        <taxon>Apocrita</taxon>
        <taxon>Aculeata</taxon>
        <taxon>Formicoidea</taxon>
        <taxon>Formicidae</taxon>
        <taxon>Formicinae</taxon>
        <taxon>Lasius</taxon>
        <taxon>Lasius</taxon>
    </lineage>
</organism>
<evidence type="ECO:0000313" key="3">
    <source>
        <dbReference type="Proteomes" id="UP000036403"/>
    </source>
</evidence>
<dbReference type="Gene3D" id="1.25.40.20">
    <property type="entry name" value="Ankyrin repeat-containing domain"/>
    <property type="match status" value="1"/>
</dbReference>
<dbReference type="PROSITE" id="PS50088">
    <property type="entry name" value="ANK_REPEAT"/>
    <property type="match status" value="2"/>
</dbReference>
<dbReference type="EMBL" id="LBMM01015957">
    <property type="protein sequence ID" value="KMQ84608.1"/>
    <property type="molecule type" value="Genomic_DNA"/>
</dbReference>